<dbReference type="SUPFAM" id="SSF57903">
    <property type="entry name" value="FYVE/PHD zinc finger"/>
    <property type="match status" value="1"/>
</dbReference>
<dbReference type="GO" id="GO:0008270">
    <property type="term" value="F:zinc ion binding"/>
    <property type="evidence" value="ECO:0007669"/>
    <property type="project" value="UniProtKB-KW"/>
</dbReference>
<evidence type="ECO:0000256" key="4">
    <source>
        <dbReference type="SAM" id="Coils"/>
    </source>
</evidence>
<dbReference type="VEuPathDB" id="VectorBase:CQUJHB010929"/>
<feature type="region of interest" description="Disordered" evidence="5">
    <location>
        <begin position="63"/>
        <end position="86"/>
    </location>
</feature>
<keyword evidence="8" id="KW-1185">Reference proteome</keyword>
<name>B0WKF7_CULQU</name>
<dbReference type="InterPro" id="IPR013083">
    <property type="entry name" value="Znf_RING/FYVE/PHD"/>
</dbReference>
<evidence type="ECO:0000256" key="2">
    <source>
        <dbReference type="ARBA" id="ARBA00022771"/>
    </source>
</evidence>
<gene>
    <name evidence="7" type="primary">6039618</name>
    <name evidence="6" type="ORF">CpipJ_CPIJ007663</name>
</gene>
<dbReference type="EnsemblMetazoa" id="CPIJ007663-RA">
    <property type="protein sequence ID" value="CPIJ007663-PA"/>
    <property type="gene ID" value="CPIJ007663"/>
</dbReference>
<proteinExistence type="predicted"/>
<dbReference type="AlphaFoldDB" id="B0WKF7"/>
<protein>
    <submittedName>
        <fullName evidence="6 7">Peptidoglycan recognition protein-lc</fullName>
    </submittedName>
</protein>
<evidence type="ECO:0000313" key="6">
    <source>
        <dbReference type="EMBL" id="EDS29776.1"/>
    </source>
</evidence>
<reference evidence="6" key="1">
    <citation type="submission" date="2007-03" db="EMBL/GenBank/DDBJ databases">
        <title>Annotation of Culex pipiens quinquefasciatus.</title>
        <authorList>
            <consortium name="The Broad Institute Genome Sequencing Platform"/>
            <person name="Atkinson P.W."/>
            <person name="Hemingway J."/>
            <person name="Christensen B.M."/>
            <person name="Higgs S."/>
            <person name="Kodira C."/>
            <person name="Hannick L."/>
            <person name="Megy K."/>
            <person name="O'Leary S."/>
            <person name="Pearson M."/>
            <person name="Haas B.J."/>
            <person name="Mauceli E."/>
            <person name="Wortman J.R."/>
            <person name="Lee N.H."/>
            <person name="Guigo R."/>
            <person name="Stanke M."/>
            <person name="Alvarado L."/>
            <person name="Amedeo P."/>
            <person name="Antoine C.H."/>
            <person name="Arensburger P."/>
            <person name="Bidwell S.L."/>
            <person name="Crawford M."/>
            <person name="Camaro F."/>
            <person name="Devon K."/>
            <person name="Engels R."/>
            <person name="Hammond M."/>
            <person name="Howarth C."/>
            <person name="Koehrsen M."/>
            <person name="Lawson D."/>
            <person name="Montgomery P."/>
            <person name="Nene V."/>
            <person name="Nusbaum C."/>
            <person name="Puiu D."/>
            <person name="Romero-Severson J."/>
            <person name="Severson D.W."/>
            <person name="Shumway M."/>
            <person name="Sisk P."/>
            <person name="Stolte C."/>
            <person name="Zeng Q."/>
            <person name="Eisenstadt E."/>
            <person name="Fraser-Liggett C."/>
            <person name="Strausberg R."/>
            <person name="Galagan J."/>
            <person name="Birren B."/>
            <person name="Collins F.H."/>
        </authorList>
    </citation>
    <scope>NUCLEOTIDE SEQUENCE [LARGE SCALE GENOMIC DNA]</scope>
    <source>
        <strain evidence="6">JHB</strain>
    </source>
</reference>
<dbReference type="CDD" id="cd15517">
    <property type="entry name" value="PHD_TCF19_like"/>
    <property type="match status" value="1"/>
</dbReference>
<evidence type="ECO:0000313" key="8">
    <source>
        <dbReference type="Proteomes" id="UP000002320"/>
    </source>
</evidence>
<dbReference type="EMBL" id="DS231971">
    <property type="protein sequence ID" value="EDS29776.1"/>
    <property type="molecule type" value="Genomic_DNA"/>
</dbReference>
<keyword evidence="1" id="KW-0479">Metal-binding</keyword>
<keyword evidence="3" id="KW-0862">Zinc</keyword>
<dbReference type="VEuPathDB" id="VectorBase:CPIJ007663"/>
<dbReference type="InParanoid" id="B0WKF7"/>
<organism>
    <name type="scientific">Culex quinquefasciatus</name>
    <name type="common">Southern house mosquito</name>
    <name type="synonym">Culex pungens</name>
    <dbReference type="NCBI Taxonomy" id="7176"/>
    <lineage>
        <taxon>Eukaryota</taxon>
        <taxon>Metazoa</taxon>
        <taxon>Ecdysozoa</taxon>
        <taxon>Arthropoda</taxon>
        <taxon>Hexapoda</taxon>
        <taxon>Insecta</taxon>
        <taxon>Pterygota</taxon>
        <taxon>Neoptera</taxon>
        <taxon>Endopterygota</taxon>
        <taxon>Diptera</taxon>
        <taxon>Nematocera</taxon>
        <taxon>Culicoidea</taxon>
        <taxon>Culicidae</taxon>
        <taxon>Culicinae</taxon>
        <taxon>Culicini</taxon>
        <taxon>Culex</taxon>
        <taxon>Culex</taxon>
    </lineage>
</organism>
<feature type="compositionally biased region" description="Low complexity" evidence="5">
    <location>
        <begin position="72"/>
        <end position="83"/>
    </location>
</feature>
<evidence type="ECO:0000313" key="7">
    <source>
        <dbReference type="EnsemblMetazoa" id="CPIJ007663-PA"/>
    </source>
</evidence>
<dbReference type="Proteomes" id="UP000002320">
    <property type="component" value="Unassembled WGS sequence"/>
</dbReference>
<feature type="coiled-coil region" evidence="4">
    <location>
        <begin position="86"/>
        <end position="142"/>
    </location>
</feature>
<keyword evidence="2" id="KW-0863">Zinc-finger</keyword>
<dbReference type="InterPro" id="IPR011011">
    <property type="entry name" value="Znf_FYVE_PHD"/>
</dbReference>
<dbReference type="HOGENOM" id="CLU_795141_0_0_1"/>
<evidence type="ECO:0000256" key="3">
    <source>
        <dbReference type="ARBA" id="ARBA00022833"/>
    </source>
</evidence>
<sequence length="349" mass="40306">MAHVPTAEWGFHCQACFWPDTTDMVNCAHCLTWWHTCCAGVDETVPVEERSFTCPRCQNPSFTVPKGKKPPSKASSGTSSTSDARARRARLRLEKLEAQKLLMEKHLEQARREQQIRHEQEKLQQEAEIDRAKLEIEQTILEETFRHGRKSWTMRSRMIVASGRSKAAKAKWNSGKSSNSLLLEPGQDVLGRALQGISLDQSTLEVGLGGMIDRTSSTLGTIYEVDPYDNPGYTNWQQAGPSHGRSRQDQRHAHLGRSRVRKAHSRVRKARSRVRKVRIRRVSNHDRRSRFHVRQCQEFALLGQHQHPNQHRCRQTHRGIRSQCRQIRRGIRSPRRQTTRRQTRARIPT</sequence>
<feature type="region of interest" description="Disordered" evidence="5">
    <location>
        <begin position="233"/>
        <end position="258"/>
    </location>
</feature>
<accession>B0WKF7</accession>
<dbReference type="PROSITE" id="PS01359">
    <property type="entry name" value="ZF_PHD_1"/>
    <property type="match status" value="1"/>
</dbReference>
<evidence type="ECO:0000256" key="1">
    <source>
        <dbReference type="ARBA" id="ARBA00022723"/>
    </source>
</evidence>
<keyword evidence="4" id="KW-0175">Coiled coil</keyword>
<reference evidence="7" key="2">
    <citation type="submission" date="2021-02" db="UniProtKB">
        <authorList>
            <consortium name="EnsemblMetazoa"/>
        </authorList>
    </citation>
    <scope>IDENTIFICATION</scope>
    <source>
        <strain evidence="7">JHB</strain>
    </source>
</reference>
<evidence type="ECO:0000256" key="5">
    <source>
        <dbReference type="SAM" id="MobiDB-lite"/>
    </source>
</evidence>
<dbReference type="InterPro" id="IPR019786">
    <property type="entry name" value="Zinc_finger_PHD-type_CS"/>
</dbReference>
<dbReference type="Gene3D" id="3.30.40.10">
    <property type="entry name" value="Zinc/RING finger domain, C3HC4 (zinc finger)"/>
    <property type="match status" value="1"/>
</dbReference>
<dbReference type="OrthoDB" id="7762402at2759"/>
<dbReference type="KEGG" id="cqu:CpipJ_CPIJ007663"/>